<gene>
    <name evidence="1" type="ORF">ABR64_01620</name>
</gene>
<name>A0A0R2P0L2_9ACTN</name>
<proteinExistence type="predicted"/>
<dbReference type="AlphaFoldDB" id="A0A0R2P0L2"/>
<dbReference type="EMBL" id="LIAW01000231">
    <property type="protein sequence ID" value="KRO31607.1"/>
    <property type="molecule type" value="Genomic_DNA"/>
</dbReference>
<protein>
    <recommendedName>
        <fullName evidence="3">DUF3090 family protein</fullName>
    </recommendedName>
</protein>
<comment type="caution">
    <text evidence="1">The sequence shown here is derived from an EMBL/GenBank/DDBJ whole genome shotgun (WGS) entry which is preliminary data.</text>
</comment>
<evidence type="ECO:0008006" key="3">
    <source>
        <dbReference type="Google" id="ProtNLM"/>
    </source>
</evidence>
<dbReference type="InterPro" id="IPR021441">
    <property type="entry name" value="DUF3090"/>
</dbReference>
<dbReference type="Pfam" id="PF11290">
    <property type="entry name" value="DUF3090"/>
    <property type="match status" value="1"/>
</dbReference>
<organism evidence="1 2">
    <name type="scientific">Actinobacteria bacterium BACL2 MAG-121001-bin67</name>
    <dbReference type="NCBI Taxonomy" id="1655572"/>
    <lineage>
        <taxon>Bacteria</taxon>
        <taxon>Bacillati</taxon>
        <taxon>Actinomycetota</taxon>
        <taxon>Actinomycetes</taxon>
        <taxon>Actinomycetes incertae sedis</taxon>
        <taxon>ac1 cluster</taxon>
    </lineage>
</organism>
<dbReference type="Proteomes" id="UP000053349">
    <property type="component" value="Unassembled WGS sequence"/>
</dbReference>
<accession>A0A0R2P0L2</accession>
<sequence length="89" mass="9807">MALTWQIDSQMIRFEGQAITGDQSDEVIFDELASDETDGAPPILRIRITTSQARSFIDRASNVIKAGRPPCMFCGAPINPDGHICPRMN</sequence>
<evidence type="ECO:0000313" key="1">
    <source>
        <dbReference type="EMBL" id="KRO31607.1"/>
    </source>
</evidence>
<reference evidence="1 2" key="1">
    <citation type="submission" date="2015-10" db="EMBL/GenBank/DDBJ databases">
        <title>Metagenome-Assembled Genomes uncover a global brackish microbiome.</title>
        <authorList>
            <person name="Hugerth L.W."/>
            <person name="Larsson J."/>
            <person name="Alneberg J."/>
            <person name="Lindh M.V."/>
            <person name="Legrand C."/>
            <person name="Pinhassi J."/>
            <person name="Andersson A.F."/>
        </authorList>
    </citation>
    <scope>NUCLEOTIDE SEQUENCE [LARGE SCALE GENOMIC DNA]</scope>
    <source>
        <strain evidence="1">BACL2 MAG-121001-bin67</strain>
    </source>
</reference>
<evidence type="ECO:0000313" key="2">
    <source>
        <dbReference type="Proteomes" id="UP000053349"/>
    </source>
</evidence>